<protein>
    <submittedName>
        <fullName evidence="1">Uncharacterized protein</fullName>
    </submittedName>
</protein>
<dbReference type="Proteomes" id="UP001558713">
    <property type="component" value="Unassembled WGS sequence"/>
</dbReference>
<sequence>MDKLIVEIPLIEAVKTSPMIRRYVKRMVTKNTNIEEGVMMISAQVSAVIQNRIPEKLPDPRSFVLGCTIFSEKFGKSLCDLGSSVSLMPRSVALRLGMTDLQPTRITLILADRTARIPDGVLEDVPVKICDCLILTDFVVLNYETEPKDPLILGIPFLATTGAMIDCIGAKIGLNVGDLVMNFDMNKLVQRPTIDGQTYYVDTLTNLAKDIFKEIQMRDPLERVLVASTEEVRDVDDEAASYAKLLDDNEQVTRLVESEPAEKPLEPCVDRRIPPASIDAVHDLSESKAPKVELKPLPQGLINRFIAKQAGQTSQSSWLFP</sequence>
<evidence type="ECO:0000313" key="2">
    <source>
        <dbReference type="Proteomes" id="UP001558713"/>
    </source>
</evidence>
<evidence type="ECO:0000313" key="1">
    <source>
        <dbReference type="EMBL" id="KAL1208243.1"/>
    </source>
</evidence>
<proteinExistence type="predicted"/>
<name>A0ABD1ANB1_CARAN</name>
<reference evidence="1 2" key="1">
    <citation type="submission" date="2024-04" db="EMBL/GenBank/DDBJ databases">
        <title>Genome assembly C_amara_ONT_v2.</title>
        <authorList>
            <person name="Yant L."/>
            <person name="Moore C."/>
            <person name="Slenker M."/>
        </authorList>
    </citation>
    <scope>NUCLEOTIDE SEQUENCE [LARGE SCALE GENOMIC DNA]</scope>
    <source>
        <tissue evidence="1">Leaf</tissue>
    </source>
</reference>
<dbReference type="Gene3D" id="2.40.70.10">
    <property type="entry name" value="Acid Proteases"/>
    <property type="match status" value="1"/>
</dbReference>
<keyword evidence="2" id="KW-1185">Reference proteome</keyword>
<organism evidence="1 2">
    <name type="scientific">Cardamine amara subsp. amara</name>
    <dbReference type="NCBI Taxonomy" id="228776"/>
    <lineage>
        <taxon>Eukaryota</taxon>
        <taxon>Viridiplantae</taxon>
        <taxon>Streptophyta</taxon>
        <taxon>Embryophyta</taxon>
        <taxon>Tracheophyta</taxon>
        <taxon>Spermatophyta</taxon>
        <taxon>Magnoliopsida</taxon>
        <taxon>eudicotyledons</taxon>
        <taxon>Gunneridae</taxon>
        <taxon>Pentapetalae</taxon>
        <taxon>rosids</taxon>
        <taxon>malvids</taxon>
        <taxon>Brassicales</taxon>
        <taxon>Brassicaceae</taxon>
        <taxon>Cardamineae</taxon>
        <taxon>Cardamine</taxon>
    </lineage>
</organism>
<gene>
    <name evidence="1" type="ORF">V5N11_034959</name>
</gene>
<dbReference type="PANTHER" id="PTHR33067:SF31">
    <property type="entry name" value="RNA-DIRECTED DNA POLYMERASE"/>
    <property type="match status" value="1"/>
</dbReference>
<dbReference type="PANTHER" id="PTHR33067">
    <property type="entry name" value="RNA-DIRECTED DNA POLYMERASE-RELATED"/>
    <property type="match status" value="1"/>
</dbReference>
<dbReference type="InterPro" id="IPR021109">
    <property type="entry name" value="Peptidase_aspartic_dom_sf"/>
</dbReference>
<dbReference type="EMBL" id="JBANAX010000456">
    <property type="protein sequence ID" value="KAL1208243.1"/>
    <property type="molecule type" value="Genomic_DNA"/>
</dbReference>
<dbReference type="AlphaFoldDB" id="A0ABD1ANB1"/>
<dbReference type="CDD" id="cd00303">
    <property type="entry name" value="retropepsin_like"/>
    <property type="match status" value="1"/>
</dbReference>
<comment type="caution">
    <text evidence="1">The sequence shown here is derived from an EMBL/GenBank/DDBJ whole genome shotgun (WGS) entry which is preliminary data.</text>
</comment>
<accession>A0ABD1ANB1</accession>